<organism evidence="4 5">
    <name type="scientific">Sphagnum troendelagicum</name>
    <dbReference type="NCBI Taxonomy" id="128251"/>
    <lineage>
        <taxon>Eukaryota</taxon>
        <taxon>Viridiplantae</taxon>
        <taxon>Streptophyta</taxon>
        <taxon>Embryophyta</taxon>
        <taxon>Bryophyta</taxon>
        <taxon>Sphagnophytina</taxon>
        <taxon>Sphagnopsida</taxon>
        <taxon>Sphagnales</taxon>
        <taxon>Sphagnaceae</taxon>
        <taxon>Sphagnum</taxon>
    </lineage>
</organism>
<dbReference type="PANTHER" id="PTHR20929:SF11">
    <property type="entry name" value="DYNEIN AXONEMAL INTERMEDIATE CHAIN 7"/>
    <property type="match status" value="1"/>
</dbReference>
<dbReference type="EMBL" id="OZ019907">
    <property type="protein sequence ID" value="CAK9207059.1"/>
    <property type="molecule type" value="Genomic_DNA"/>
</dbReference>
<dbReference type="PANTHER" id="PTHR20929">
    <property type="entry name" value="LUNG ADENOMA SUSCEPTIBILITY 1-RELATED"/>
    <property type="match status" value="1"/>
</dbReference>
<dbReference type="Pfam" id="PF15927">
    <property type="entry name" value="Casc1_N"/>
    <property type="match status" value="1"/>
</dbReference>
<evidence type="ECO:0000256" key="2">
    <source>
        <dbReference type="SAM" id="Coils"/>
    </source>
</evidence>
<reference evidence="4" key="1">
    <citation type="submission" date="2024-02" db="EMBL/GenBank/DDBJ databases">
        <authorList>
            <consortium name="ELIXIR-Norway"/>
            <consortium name="Elixir Norway"/>
        </authorList>
    </citation>
    <scope>NUCLEOTIDE SEQUENCE</scope>
</reference>
<keyword evidence="2" id="KW-0175">Coiled coil</keyword>
<protein>
    <recommendedName>
        <fullName evidence="3">IC97/Casc1 N-terminal domain-containing protein</fullName>
    </recommendedName>
</protein>
<dbReference type="InterPro" id="IPR031826">
    <property type="entry name" value="IC97/Casc1_N"/>
</dbReference>
<gene>
    <name evidence="4" type="ORF">CSSPTR1EN2_LOCUS8659</name>
</gene>
<dbReference type="Proteomes" id="UP001497512">
    <property type="component" value="Chromosome 15"/>
</dbReference>
<evidence type="ECO:0000313" key="5">
    <source>
        <dbReference type="Proteomes" id="UP001497512"/>
    </source>
</evidence>
<dbReference type="InterPro" id="IPR023247">
    <property type="entry name" value="IC97/Dnai7-like"/>
</dbReference>
<feature type="domain" description="IC97/Casc1 N-terminal" evidence="3">
    <location>
        <begin position="25"/>
        <end position="223"/>
    </location>
</feature>
<dbReference type="PRINTS" id="PR02043">
    <property type="entry name" value="CANCERSCCP1"/>
</dbReference>
<proteinExistence type="inferred from homology"/>
<keyword evidence="5" id="KW-1185">Reference proteome</keyword>
<accession>A0ABP0TX37</accession>
<feature type="coiled-coil region" evidence="2">
    <location>
        <begin position="21"/>
        <end position="48"/>
    </location>
</feature>
<name>A0ABP0TX37_9BRYO</name>
<evidence type="ECO:0000256" key="1">
    <source>
        <dbReference type="ARBA" id="ARBA00024332"/>
    </source>
</evidence>
<comment type="similarity">
    <text evidence="1">Belongs to the DNAI7 family.</text>
</comment>
<evidence type="ECO:0000313" key="4">
    <source>
        <dbReference type="EMBL" id="CAK9207059.1"/>
    </source>
</evidence>
<evidence type="ECO:0000259" key="3">
    <source>
        <dbReference type="Pfam" id="PF15927"/>
    </source>
</evidence>
<sequence>MGPKLNKKEKAAFKKLEKSQFAEIDRRLEQERLQKEAEEDARLKLEAKITFEKKQAWLKAEHERLQVETDSISIFMNMRDSSLAKIEVVDLAILDWNLYLDTSGLPHASKESSINGYLETMYASLDMDCNSILQTLLDINKVVYQAEELALGEDQKGNIEMATKYRGYMQKLEQMGNTRLDSTTSYLLQFSYDLWKEKQETLVCGKVEDWKLALWINHVKNPRFRVLELPTLDMIVTLPKQFALANVAVRLLHQTVIPLYHSRNCYMPLGGVFVIDVLGLPPQAKIVKAWTLENIASGGALINLGYPIPVVGQAIPSAAALANVTPFGVEILIPSFIIHWNPTPEVGWWDEKEQVWQIEGITDIVYENEAHILSFQTTKAKPHAVIQNRVKQMPFTSWVIRPTSSCTALLTLKTPMLDILLNIGDGWCQLLEPQIAECKDIQAQKLPPKVLLQQLMRRGLNLLPEDEDKSLLNVSIKDAALEKYICQDMALAIPAFTLASSSLNAKAAKDICVMRIQEIPEPLYPPTFEKSKVVKTLVYRLKGNALLDHSDKLPDYPDLFTKLLDDELAIYHVSILVTLRGVCTESSQEKMESGNFAFMECVNNLAYALRLFSFGP</sequence>